<dbReference type="InterPro" id="IPR002933">
    <property type="entry name" value="Peptidase_M20"/>
</dbReference>
<dbReference type="NCBIfam" id="TIGR01887">
    <property type="entry name" value="dipeptidaselike"/>
    <property type="match status" value="1"/>
</dbReference>
<keyword evidence="10" id="KW-1185">Reference proteome</keyword>
<evidence type="ECO:0000256" key="2">
    <source>
        <dbReference type="ARBA" id="ARBA00006247"/>
    </source>
</evidence>
<evidence type="ECO:0000256" key="6">
    <source>
        <dbReference type="ARBA" id="ARBA00022833"/>
    </source>
</evidence>
<dbReference type="KEGG" id="eio:H9L01_04385"/>
<evidence type="ECO:0000256" key="5">
    <source>
        <dbReference type="ARBA" id="ARBA00022801"/>
    </source>
</evidence>
<dbReference type="PANTHER" id="PTHR43808">
    <property type="entry name" value="ACETYLORNITHINE DEACETYLASE"/>
    <property type="match status" value="1"/>
</dbReference>
<keyword evidence="7 9" id="KW-0224">Dipeptidase</keyword>
<dbReference type="AlphaFoldDB" id="A0A7G9S172"/>
<keyword evidence="3" id="KW-0645">Protease</keyword>
<dbReference type="SUPFAM" id="SSF55031">
    <property type="entry name" value="Bacterial exopeptidase dimerisation domain"/>
    <property type="match status" value="1"/>
</dbReference>
<dbReference type="SUPFAM" id="SSF53187">
    <property type="entry name" value="Zn-dependent exopeptidases"/>
    <property type="match status" value="1"/>
</dbReference>
<keyword evidence="6" id="KW-0862">Zinc</keyword>
<keyword evidence="4" id="KW-0479">Metal-binding</keyword>
<dbReference type="PROSITE" id="PS00759">
    <property type="entry name" value="ARGE_DAPE_CPG2_2"/>
    <property type="match status" value="1"/>
</dbReference>
<dbReference type="Gene3D" id="3.40.630.10">
    <property type="entry name" value="Zn peptidases"/>
    <property type="match status" value="1"/>
</dbReference>
<comment type="similarity">
    <text evidence="2">Belongs to the peptidase M20A family.</text>
</comment>
<dbReference type="GO" id="GO:0008237">
    <property type="term" value="F:metallopeptidase activity"/>
    <property type="evidence" value="ECO:0007669"/>
    <property type="project" value="UniProtKB-KW"/>
</dbReference>
<dbReference type="GO" id="GO:0016805">
    <property type="term" value="F:dipeptidase activity"/>
    <property type="evidence" value="ECO:0007669"/>
    <property type="project" value="UniProtKB-KW"/>
</dbReference>
<sequence>MDLKLLIDEAFDDYKRDLGRLVGIGSVLDENGAKPFGENIQKALEEVIAISNEMGFKTYIDPEGYYGYAEIGEGEEMFGVLGHMDVVPVGDLDAWNTNPFELVEADGFLMGRGSQDDKGPTLASMYALKILLDQGVTLNQRVRFIFGTDEESLWRCMNAYVAKEELPTKGFTPDSSFPLIYAEKGLIEYTLISHQKSDIMLSGGDALNAVPSSAQTTYDAKVAEELDNLGYKYTVKDNVITVQGKAMHAQVADKGENAIVYLAQALYNADKRNDMIDFIVEKGTDANGRLIYGDVQDDISGKLMFNVGKVNFKENIQEVGIDIRFPVTYPKDKVEEILKKTAHEYRINVDLFDYLKSIYVEKDSEFILNLMGAYQEVTGDMVTQPIASGGATYARAMDNVVAFGAIFPGAEKTEHQPNERIKIEDMKKAMNVYAQAFLNLVVK</sequence>
<dbReference type="InterPro" id="IPR001261">
    <property type="entry name" value="ArgE/DapE_CS"/>
</dbReference>
<dbReference type="Proteomes" id="UP000515928">
    <property type="component" value="Chromosome"/>
</dbReference>
<dbReference type="EMBL" id="CP060715">
    <property type="protein sequence ID" value="QNN61597.1"/>
    <property type="molecule type" value="Genomic_DNA"/>
</dbReference>
<dbReference type="InterPro" id="IPR036264">
    <property type="entry name" value="Bact_exopeptidase_dim_dom"/>
</dbReference>
<name>A0A7G9S172_9FIRM</name>
<evidence type="ECO:0000256" key="7">
    <source>
        <dbReference type="ARBA" id="ARBA00022997"/>
    </source>
</evidence>
<evidence type="ECO:0000313" key="9">
    <source>
        <dbReference type="EMBL" id="QNN61597.1"/>
    </source>
</evidence>
<evidence type="ECO:0000313" key="10">
    <source>
        <dbReference type="Proteomes" id="UP000515928"/>
    </source>
</evidence>
<keyword evidence="8" id="KW-0482">Metalloprotease</keyword>
<evidence type="ECO:0000256" key="8">
    <source>
        <dbReference type="ARBA" id="ARBA00023049"/>
    </source>
</evidence>
<dbReference type="PANTHER" id="PTHR43808:SF31">
    <property type="entry name" value="N-ACETYL-L-CITRULLINE DEACETYLASE"/>
    <property type="match status" value="1"/>
</dbReference>
<keyword evidence="5 9" id="KW-0378">Hydrolase</keyword>
<proteinExistence type="inferred from homology"/>
<evidence type="ECO:0000256" key="3">
    <source>
        <dbReference type="ARBA" id="ARBA00022670"/>
    </source>
</evidence>
<evidence type="ECO:0000256" key="4">
    <source>
        <dbReference type="ARBA" id="ARBA00022723"/>
    </source>
</evidence>
<dbReference type="EC" id="3.4.13.-" evidence="9"/>
<dbReference type="RefSeq" id="WP_187534796.1">
    <property type="nucleotide sequence ID" value="NZ_CBCSHU010000003.1"/>
</dbReference>
<dbReference type="GO" id="GO:0006508">
    <property type="term" value="P:proteolysis"/>
    <property type="evidence" value="ECO:0007669"/>
    <property type="project" value="UniProtKB-KW"/>
</dbReference>
<dbReference type="GO" id="GO:0008777">
    <property type="term" value="F:acetylornithine deacetylase activity"/>
    <property type="evidence" value="ECO:0007669"/>
    <property type="project" value="TreeGrafter"/>
</dbReference>
<accession>A0A7G9S172</accession>
<evidence type="ECO:0000256" key="1">
    <source>
        <dbReference type="ARBA" id="ARBA00001947"/>
    </source>
</evidence>
<gene>
    <name evidence="9" type="ORF">H9L01_04385</name>
</gene>
<dbReference type="GO" id="GO:0008270">
    <property type="term" value="F:zinc ion binding"/>
    <property type="evidence" value="ECO:0007669"/>
    <property type="project" value="InterPro"/>
</dbReference>
<comment type="cofactor">
    <cofactor evidence="1">
        <name>Zn(2+)</name>
        <dbReference type="ChEBI" id="CHEBI:29105"/>
    </cofactor>
</comment>
<dbReference type="InterPro" id="IPR010964">
    <property type="entry name" value="M20A_pepV-rel"/>
</dbReference>
<dbReference type="GO" id="GO:0006526">
    <property type="term" value="P:L-arginine biosynthetic process"/>
    <property type="evidence" value="ECO:0007669"/>
    <property type="project" value="TreeGrafter"/>
</dbReference>
<dbReference type="Gene3D" id="3.30.70.360">
    <property type="match status" value="2"/>
</dbReference>
<reference evidence="9 10" key="1">
    <citation type="submission" date="2020-08" db="EMBL/GenBank/DDBJ databases">
        <title>Genome sequence of Erysipelothrix inopinata DSM 15511T.</title>
        <authorList>
            <person name="Hyun D.-W."/>
            <person name="Bae J.-W."/>
        </authorList>
    </citation>
    <scope>NUCLEOTIDE SEQUENCE [LARGE SCALE GENOMIC DNA]</scope>
    <source>
        <strain evidence="9 10">DSM 15511</strain>
    </source>
</reference>
<dbReference type="Pfam" id="PF01546">
    <property type="entry name" value="Peptidase_M20"/>
    <property type="match status" value="1"/>
</dbReference>
<organism evidence="9 10">
    <name type="scientific">Erysipelothrix inopinata</name>
    <dbReference type="NCBI Taxonomy" id="225084"/>
    <lineage>
        <taxon>Bacteria</taxon>
        <taxon>Bacillati</taxon>
        <taxon>Bacillota</taxon>
        <taxon>Erysipelotrichia</taxon>
        <taxon>Erysipelotrichales</taxon>
        <taxon>Erysipelotrichaceae</taxon>
        <taxon>Erysipelothrix</taxon>
    </lineage>
</organism>
<protein>
    <submittedName>
        <fullName evidence="9">Sapep family Mn(2+)-dependent dipeptidase</fullName>
        <ecNumber evidence="9">3.4.13.-</ecNumber>
    </submittedName>
</protein>
<dbReference type="InterPro" id="IPR050072">
    <property type="entry name" value="Peptidase_M20A"/>
</dbReference>